<feature type="compositionally biased region" description="Polar residues" evidence="7">
    <location>
        <begin position="78"/>
        <end position="87"/>
    </location>
</feature>
<feature type="signal peptide" evidence="8">
    <location>
        <begin position="1"/>
        <end position="23"/>
    </location>
</feature>
<dbReference type="Pfam" id="PF13627">
    <property type="entry name" value="LptM_cons"/>
    <property type="match status" value="1"/>
</dbReference>
<keyword evidence="4" id="KW-0564">Palmitate</keyword>
<keyword evidence="5" id="KW-0998">Cell outer membrane</keyword>
<evidence type="ECO:0000256" key="1">
    <source>
        <dbReference type="ARBA" id="ARBA00004459"/>
    </source>
</evidence>
<evidence type="ECO:0000256" key="6">
    <source>
        <dbReference type="ARBA" id="ARBA00023288"/>
    </source>
</evidence>
<gene>
    <name evidence="9" type="ORF">LMG29542_03538</name>
</gene>
<reference evidence="9 10" key="1">
    <citation type="submission" date="2020-04" db="EMBL/GenBank/DDBJ databases">
        <authorList>
            <person name="De Canck E."/>
        </authorList>
    </citation>
    <scope>NUCLEOTIDE SEQUENCE [LARGE SCALE GENOMIC DNA]</scope>
    <source>
        <strain evidence="9 10">LMG 29542</strain>
    </source>
</reference>
<keyword evidence="2 8" id="KW-0732">Signal</keyword>
<feature type="region of interest" description="Disordered" evidence="7">
    <location>
        <begin position="27"/>
        <end position="105"/>
    </location>
</feature>
<organism evidence="9 10">
    <name type="scientific">Paraburkholderia humisilvae</name>
    <dbReference type="NCBI Taxonomy" id="627669"/>
    <lineage>
        <taxon>Bacteria</taxon>
        <taxon>Pseudomonadati</taxon>
        <taxon>Pseudomonadota</taxon>
        <taxon>Betaproteobacteria</taxon>
        <taxon>Burkholderiales</taxon>
        <taxon>Burkholderiaceae</taxon>
        <taxon>Paraburkholderia</taxon>
    </lineage>
</organism>
<dbReference type="PROSITE" id="PS51257">
    <property type="entry name" value="PROKAR_LIPOPROTEIN"/>
    <property type="match status" value="1"/>
</dbReference>
<dbReference type="Proteomes" id="UP000494363">
    <property type="component" value="Unassembled WGS sequence"/>
</dbReference>
<dbReference type="AlphaFoldDB" id="A0A6J5DZ01"/>
<dbReference type="EMBL" id="CADIKH010000015">
    <property type="protein sequence ID" value="CAB3759263.1"/>
    <property type="molecule type" value="Genomic_DNA"/>
</dbReference>
<evidence type="ECO:0000256" key="4">
    <source>
        <dbReference type="ARBA" id="ARBA00023139"/>
    </source>
</evidence>
<dbReference type="NCBIfam" id="NF047847">
    <property type="entry name" value="SS_mature_LptM"/>
    <property type="match status" value="1"/>
</dbReference>
<comment type="subcellular location">
    <subcellularLocation>
        <location evidence="1">Cell outer membrane</location>
        <topology evidence="1">Lipid-anchor</topology>
    </subcellularLocation>
</comment>
<evidence type="ECO:0000256" key="2">
    <source>
        <dbReference type="ARBA" id="ARBA00022729"/>
    </source>
</evidence>
<sequence length="105" mass="10676">MRAVLRMSAIVAALSILAAGALAGCGQRGPLYLPTVPPLPPKPQQQTQPPSPDEVKPGPETASSTIPDTSGEPLTLSPDDTMQTPASGSAAPMPQRPASDVPQAQ</sequence>
<evidence type="ECO:0000256" key="8">
    <source>
        <dbReference type="SAM" id="SignalP"/>
    </source>
</evidence>
<dbReference type="GO" id="GO:0009279">
    <property type="term" value="C:cell outer membrane"/>
    <property type="evidence" value="ECO:0007669"/>
    <property type="project" value="UniProtKB-SubCell"/>
</dbReference>
<dbReference type="RefSeq" id="WP_175227731.1">
    <property type="nucleotide sequence ID" value="NZ_CADIKH010000015.1"/>
</dbReference>
<dbReference type="InterPro" id="IPR032831">
    <property type="entry name" value="LptM_cons"/>
</dbReference>
<evidence type="ECO:0008006" key="11">
    <source>
        <dbReference type="Google" id="ProtNLM"/>
    </source>
</evidence>
<evidence type="ECO:0000313" key="10">
    <source>
        <dbReference type="Proteomes" id="UP000494363"/>
    </source>
</evidence>
<evidence type="ECO:0000256" key="5">
    <source>
        <dbReference type="ARBA" id="ARBA00023237"/>
    </source>
</evidence>
<evidence type="ECO:0000256" key="3">
    <source>
        <dbReference type="ARBA" id="ARBA00023136"/>
    </source>
</evidence>
<accession>A0A6J5DZ01</accession>
<evidence type="ECO:0000313" key="9">
    <source>
        <dbReference type="EMBL" id="CAB3759263.1"/>
    </source>
</evidence>
<proteinExistence type="predicted"/>
<keyword evidence="6" id="KW-0449">Lipoprotein</keyword>
<keyword evidence="3" id="KW-0472">Membrane</keyword>
<feature type="chain" id="PRO_5027013171" description="Lipoprotein" evidence="8">
    <location>
        <begin position="24"/>
        <end position="105"/>
    </location>
</feature>
<name>A0A6J5DZ01_9BURK</name>
<protein>
    <recommendedName>
        <fullName evidence="11">Lipoprotein</fullName>
    </recommendedName>
</protein>
<keyword evidence="10" id="KW-1185">Reference proteome</keyword>
<evidence type="ECO:0000256" key="7">
    <source>
        <dbReference type="SAM" id="MobiDB-lite"/>
    </source>
</evidence>